<feature type="transmembrane region" description="Helical" evidence="6">
    <location>
        <begin position="556"/>
        <end position="576"/>
    </location>
</feature>
<dbReference type="InterPro" id="IPR039421">
    <property type="entry name" value="Type_1_exporter"/>
</dbReference>
<comment type="caution">
    <text evidence="9">The sequence shown here is derived from an EMBL/GenBank/DDBJ whole genome shotgun (WGS) entry which is preliminary data.</text>
</comment>
<name>A0ABV7BTY7_9PROT</name>
<dbReference type="SMART" id="SM00382">
    <property type="entry name" value="AAA"/>
    <property type="match status" value="1"/>
</dbReference>
<keyword evidence="2 6" id="KW-0812">Transmembrane</keyword>
<evidence type="ECO:0000256" key="3">
    <source>
        <dbReference type="ARBA" id="ARBA00022989"/>
    </source>
</evidence>
<sequence length="984" mass="103039">MSDNLSADQGQAPARAEPPPSLPLPAHAPLRLDDPTQRWLVTAGSVSLFATRPPRAPATEGPRRYIGTVATGGMLCGLGTDEAGATLIAIGTAETQIAPFDLPSLTEAPDGESRLAAATTAWCRALAEGLARPMSPRPRTDVAVSAALGAVRTAPGATIAARGAPIWVRLPEGSWLLLGLEPVAGLVPLPAEAWLTGSGGTIEAVPASAAVAEPAWQAGLETFNAAGLAALSSALALDAADELNRLTLRRERDEEAGAEQRSAFAAILGNAPELPAAADGDPLMPVFRIVAAHLGIRAKRPIRVRRADIDAVPTLEELARASGLRLRPAHLPDAWWDDDHGPLFSSLQGVGPVALLPHRGGYRLYAANNLAGVRVDKALAQRVSREALAPLIPLPRKPLGLMDLIGSGMRGTGGDVSAIFITMLIGAALGQAVPMATGVAFSLLIPGGHLGELVQLGLALVVVAAVGWMVKLGSEIARQRIEAQAGPALHAAIWDRVMRLPLATLNRQTVGETSGRAVSAISLATQLRAFGFVIVSAVATILSSCVLMLLAQPLAAAVAVGMLVLQLAAANLAGWLQARAFATGEALSGLADAMVFQIVSGLVKLRLAGAEARAQTVWAGRFAEMRRRLAAARQISNGYDAFAAGFTVLSTAAAFLIIAMMQRVEVGEPPPSLSSVMTFIAAYGLMVASGTQLAKTMFALWFLMPTRKFAQPLLDALPEADTGKVDPGRLSGAIELSNLAFRYGPSEAWVFAGLSLRIEAGEYVAIVGRSGAGKSTLVRLLLGLEEPSNGAIYMDGHDIRGLDLAVLRQQVATVLQSGRVPPGSLRDAVRGLAQVSEAEIWKALEQAALASDIRAMPMGLETMLTDASRVLSGGQVQRLLLARALLQKPAVLILDEATSALDNVTQRATMRAIRTMPATRIVIAHRLSTIRNADRIIVLDGGRIVESGTFDQLIQRKGGLFARQYAEEARWQAASAPTPAAKAD</sequence>
<feature type="domain" description="ABC transporter" evidence="7">
    <location>
        <begin position="734"/>
        <end position="966"/>
    </location>
</feature>
<dbReference type="RefSeq" id="WP_216836493.1">
    <property type="nucleotide sequence ID" value="NZ_JAFNJS010000003.1"/>
</dbReference>
<feature type="domain" description="ABC transmembrane type-1" evidence="8">
    <location>
        <begin position="418"/>
        <end position="661"/>
    </location>
</feature>
<dbReference type="PANTHER" id="PTHR24221:SF654">
    <property type="entry name" value="ATP-BINDING CASSETTE SUB-FAMILY B MEMBER 6"/>
    <property type="match status" value="1"/>
</dbReference>
<gene>
    <name evidence="9" type="ORF">ACFOD3_10865</name>
</gene>
<dbReference type="InterPro" id="IPR003439">
    <property type="entry name" value="ABC_transporter-like_ATP-bd"/>
</dbReference>
<feature type="transmembrane region" description="Helical" evidence="6">
    <location>
        <begin position="641"/>
        <end position="660"/>
    </location>
</feature>
<dbReference type="InterPro" id="IPR011527">
    <property type="entry name" value="ABC1_TM_dom"/>
</dbReference>
<proteinExistence type="predicted"/>
<dbReference type="EMBL" id="JBHRSB010000003">
    <property type="protein sequence ID" value="MFC3000396.1"/>
    <property type="molecule type" value="Genomic_DNA"/>
</dbReference>
<feature type="transmembrane region" description="Helical" evidence="6">
    <location>
        <begin position="418"/>
        <end position="441"/>
    </location>
</feature>
<feature type="region of interest" description="Disordered" evidence="5">
    <location>
        <begin position="1"/>
        <end position="30"/>
    </location>
</feature>
<evidence type="ECO:0000256" key="6">
    <source>
        <dbReference type="SAM" id="Phobius"/>
    </source>
</evidence>
<feature type="transmembrane region" description="Helical" evidence="6">
    <location>
        <begin position="453"/>
        <end position="470"/>
    </location>
</feature>
<dbReference type="Proteomes" id="UP001595420">
    <property type="component" value="Unassembled WGS sequence"/>
</dbReference>
<dbReference type="PROSITE" id="PS50893">
    <property type="entry name" value="ABC_TRANSPORTER_2"/>
    <property type="match status" value="1"/>
</dbReference>
<feature type="transmembrane region" description="Helical" evidence="6">
    <location>
        <begin position="529"/>
        <end position="550"/>
    </location>
</feature>
<evidence type="ECO:0000256" key="2">
    <source>
        <dbReference type="ARBA" id="ARBA00022692"/>
    </source>
</evidence>
<evidence type="ECO:0000259" key="7">
    <source>
        <dbReference type="PROSITE" id="PS50893"/>
    </source>
</evidence>
<keyword evidence="9" id="KW-0067">ATP-binding</keyword>
<organism evidence="9 10">
    <name type="scientific">Falsiroseomonas tokyonensis</name>
    <dbReference type="NCBI Taxonomy" id="430521"/>
    <lineage>
        <taxon>Bacteria</taxon>
        <taxon>Pseudomonadati</taxon>
        <taxon>Pseudomonadota</taxon>
        <taxon>Alphaproteobacteria</taxon>
        <taxon>Acetobacterales</taxon>
        <taxon>Roseomonadaceae</taxon>
        <taxon>Falsiroseomonas</taxon>
    </lineage>
</organism>
<dbReference type="Pfam" id="PF00664">
    <property type="entry name" value="ABC_membrane"/>
    <property type="match status" value="1"/>
</dbReference>
<dbReference type="PROSITE" id="PS50929">
    <property type="entry name" value="ABC_TM1F"/>
    <property type="match status" value="1"/>
</dbReference>
<keyword evidence="3 6" id="KW-1133">Transmembrane helix</keyword>
<evidence type="ECO:0000313" key="9">
    <source>
        <dbReference type="EMBL" id="MFC3000396.1"/>
    </source>
</evidence>
<keyword evidence="9" id="KW-0547">Nucleotide-binding</keyword>
<evidence type="ECO:0000256" key="4">
    <source>
        <dbReference type="ARBA" id="ARBA00023136"/>
    </source>
</evidence>
<dbReference type="GO" id="GO:0005524">
    <property type="term" value="F:ATP binding"/>
    <property type="evidence" value="ECO:0007669"/>
    <property type="project" value="UniProtKB-KW"/>
</dbReference>
<evidence type="ECO:0000259" key="8">
    <source>
        <dbReference type="PROSITE" id="PS50929"/>
    </source>
</evidence>
<reference evidence="10" key="1">
    <citation type="journal article" date="2019" name="Int. J. Syst. Evol. Microbiol.">
        <title>The Global Catalogue of Microorganisms (GCM) 10K type strain sequencing project: providing services to taxonomists for standard genome sequencing and annotation.</title>
        <authorList>
            <consortium name="The Broad Institute Genomics Platform"/>
            <consortium name="The Broad Institute Genome Sequencing Center for Infectious Disease"/>
            <person name="Wu L."/>
            <person name="Ma J."/>
        </authorList>
    </citation>
    <scope>NUCLEOTIDE SEQUENCE [LARGE SCALE GENOMIC DNA]</scope>
    <source>
        <strain evidence="10">CGMCC 1.16855</strain>
    </source>
</reference>
<evidence type="ECO:0000256" key="1">
    <source>
        <dbReference type="ARBA" id="ARBA00004141"/>
    </source>
</evidence>
<keyword evidence="10" id="KW-1185">Reference proteome</keyword>
<feature type="transmembrane region" description="Helical" evidence="6">
    <location>
        <begin position="680"/>
        <end position="703"/>
    </location>
</feature>
<protein>
    <submittedName>
        <fullName evidence="9">ATP-binding cassette domain-containing protein</fullName>
    </submittedName>
</protein>
<dbReference type="Pfam" id="PF00005">
    <property type="entry name" value="ABC_tran"/>
    <property type="match status" value="1"/>
</dbReference>
<evidence type="ECO:0000256" key="5">
    <source>
        <dbReference type="SAM" id="MobiDB-lite"/>
    </source>
</evidence>
<accession>A0ABV7BTY7</accession>
<evidence type="ECO:0000313" key="10">
    <source>
        <dbReference type="Proteomes" id="UP001595420"/>
    </source>
</evidence>
<dbReference type="InterPro" id="IPR003593">
    <property type="entry name" value="AAA+_ATPase"/>
</dbReference>
<keyword evidence="4 6" id="KW-0472">Membrane</keyword>
<comment type="subcellular location">
    <subcellularLocation>
        <location evidence="1">Membrane</location>
        <topology evidence="1">Multi-pass membrane protein</topology>
    </subcellularLocation>
</comment>
<dbReference type="PANTHER" id="PTHR24221">
    <property type="entry name" value="ATP-BINDING CASSETTE SUB-FAMILY B"/>
    <property type="match status" value="1"/>
</dbReference>